<feature type="transmembrane region" description="Helical" evidence="6">
    <location>
        <begin position="6"/>
        <end position="23"/>
    </location>
</feature>
<protein>
    <recommendedName>
        <fullName evidence="7">ABC-2 type transporter transmembrane domain-containing protein</fullName>
    </recommendedName>
</protein>
<sequence length="166" mass="18424">MLGYTVVVAMLAYFLLFSGFFITRDRIPSYWTWFHYLSLVKYPYQAVLQNEFGGGASRCFSCGVQMFDGSPIGSLPEAVKLRVLGAISSVLGTNITAETCVATGTDVLAQQAVMDMGKWTCLLVTVAWSFFFRFLFYIVLLVGNTIKMLSVLLRCLPVCSLFVSES</sequence>
<feature type="domain" description="ABC-2 type transporter transmembrane" evidence="7">
    <location>
        <begin position="5"/>
        <end position="52"/>
    </location>
</feature>
<organism evidence="8 9">
    <name type="scientific">Eragrostis curvula</name>
    <name type="common">weeping love grass</name>
    <dbReference type="NCBI Taxonomy" id="38414"/>
    <lineage>
        <taxon>Eukaryota</taxon>
        <taxon>Viridiplantae</taxon>
        <taxon>Streptophyta</taxon>
        <taxon>Embryophyta</taxon>
        <taxon>Tracheophyta</taxon>
        <taxon>Spermatophyta</taxon>
        <taxon>Magnoliopsida</taxon>
        <taxon>Liliopsida</taxon>
        <taxon>Poales</taxon>
        <taxon>Poaceae</taxon>
        <taxon>PACMAD clade</taxon>
        <taxon>Chloridoideae</taxon>
        <taxon>Eragrostideae</taxon>
        <taxon>Eragrostidinae</taxon>
        <taxon>Eragrostis</taxon>
    </lineage>
</organism>
<evidence type="ECO:0000256" key="6">
    <source>
        <dbReference type="SAM" id="Phobius"/>
    </source>
</evidence>
<evidence type="ECO:0000259" key="7">
    <source>
        <dbReference type="Pfam" id="PF01061"/>
    </source>
</evidence>
<accession>A0A5J9SJP9</accession>
<evidence type="ECO:0000256" key="2">
    <source>
        <dbReference type="ARBA" id="ARBA00022448"/>
    </source>
</evidence>
<comment type="caution">
    <text evidence="8">The sequence shown here is derived from an EMBL/GenBank/DDBJ whole genome shotgun (WGS) entry which is preliminary data.</text>
</comment>
<dbReference type="PANTHER" id="PTHR48041:SF40">
    <property type="entry name" value="OS05G0120200 PROTEIN"/>
    <property type="match status" value="1"/>
</dbReference>
<feature type="transmembrane region" description="Helical" evidence="6">
    <location>
        <begin position="119"/>
        <end position="140"/>
    </location>
</feature>
<evidence type="ECO:0000256" key="5">
    <source>
        <dbReference type="ARBA" id="ARBA00023136"/>
    </source>
</evidence>
<dbReference type="GO" id="GO:0140359">
    <property type="term" value="F:ABC-type transporter activity"/>
    <property type="evidence" value="ECO:0007669"/>
    <property type="project" value="InterPro"/>
</dbReference>
<feature type="non-terminal residue" evidence="8">
    <location>
        <position position="1"/>
    </location>
</feature>
<keyword evidence="5 6" id="KW-0472">Membrane</keyword>
<name>A0A5J9SJP9_9POAL</name>
<dbReference type="Proteomes" id="UP000324897">
    <property type="component" value="Unassembled WGS sequence"/>
</dbReference>
<keyword evidence="3 6" id="KW-0812">Transmembrane</keyword>
<evidence type="ECO:0000256" key="1">
    <source>
        <dbReference type="ARBA" id="ARBA00004141"/>
    </source>
</evidence>
<dbReference type="PANTHER" id="PTHR48041">
    <property type="entry name" value="ABC TRANSPORTER G FAMILY MEMBER 28"/>
    <property type="match status" value="1"/>
</dbReference>
<gene>
    <name evidence="8" type="ORF">EJB05_55438</name>
</gene>
<dbReference type="AlphaFoldDB" id="A0A5J9SJP9"/>
<dbReference type="Gramene" id="TVT99209">
    <property type="protein sequence ID" value="TVT99209"/>
    <property type="gene ID" value="EJB05_55438"/>
</dbReference>
<reference evidence="8 9" key="1">
    <citation type="journal article" date="2019" name="Sci. Rep.">
        <title>A high-quality genome of Eragrostis curvula grass provides insights into Poaceae evolution and supports new strategies to enhance forage quality.</title>
        <authorList>
            <person name="Carballo J."/>
            <person name="Santos B.A.C.M."/>
            <person name="Zappacosta D."/>
            <person name="Garbus I."/>
            <person name="Selva J.P."/>
            <person name="Gallo C.A."/>
            <person name="Diaz A."/>
            <person name="Albertini E."/>
            <person name="Caccamo M."/>
            <person name="Echenique V."/>
        </authorList>
    </citation>
    <scope>NUCLEOTIDE SEQUENCE [LARGE SCALE GENOMIC DNA]</scope>
    <source>
        <strain evidence="9">cv. Victoria</strain>
        <tissue evidence="8">Leaf</tissue>
    </source>
</reference>
<dbReference type="GO" id="GO:0016020">
    <property type="term" value="C:membrane"/>
    <property type="evidence" value="ECO:0007669"/>
    <property type="project" value="UniProtKB-SubCell"/>
</dbReference>
<evidence type="ECO:0000256" key="4">
    <source>
        <dbReference type="ARBA" id="ARBA00022989"/>
    </source>
</evidence>
<evidence type="ECO:0000256" key="3">
    <source>
        <dbReference type="ARBA" id="ARBA00022692"/>
    </source>
</evidence>
<dbReference type="OrthoDB" id="630261at2759"/>
<comment type="subcellular location">
    <subcellularLocation>
        <location evidence="1">Membrane</location>
        <topology evidence="1">Multi-pass membrane protein</topology>
    </subcellularLocation>
</comment>
<keyword evidence="2" id="KW-0813">Transport</keyword>
<dbReference type="InterPro" id="IPR050352">
    <property type="entry name" value="ABCG_transporters"/>
</dbReference>
<dbReference type="EMBL" id="RWGY01000745">
    <property type="protein sequence ID" value="TVT99209.1"/>
    <property type="molecule type" value="Genomic_DNA"/>
</dbReference>
<evidence type="ECO:0000313" key="9">
    <source>
        <dbReference type="Proteomes" id="UP000324897"/>
    </source>
</evidence>
<keyword evidence="4 6" id="KW-1133">Transmembrane helix</keyword>
<evidence type="ECO:0000313" key="8">
    <source>
        <dbReference type="EMBL" id="TVT99209.1"/>
    </source>
</evidence>
<dbReference type="InterPro" id="IPR013525">
    <property type="entry name" value="ABC2_TM"/>
</dbReference>
<keyword evidence="9" id="KW-1185">Reference proteome</keyword>
<proteinExistence type="predicted"/>
<dbReference type="Pfam" id="PF01061">
    <property type="entry name" value="ABC2_membrane"/>
    <property type="match status" value="1"/>
</dbReference>